<keyword evidence="2" id="KW-1185">Reference proteome</keyword>
<accession>A0ACB7V1E2</accession>
<organism evidence="1 2">
    <name type="scientific">Dioscorea alata</name>
    <name type="common">Purple yam</name>
    <dbReference type="NCBI Taxonomy" id="55571"/>
    <lineage>
        <taxon>Eukaryota</taxon>
        <taxon>Viridiplantae</taxon>
        <taxon>Streptophyta</taxon>
        <taxon>Embryophyta</taxon>
        <taxon>Tracheophyta</taxon>
        <taxon>Spermatophyta</taxon>
        <taxon>Magnoliopsida</taxon>
        <taxon>Liliopsida</taxon>
        <taxon>Dioscoreales</taxon>
        <taxon>Dioscoreaceae</taxon>
        <taxon>Dioscorea</taxon>
    </lineage>
</organism>
<evidence type="ECO:0000313" key="2">
    <source>
        <dbReference type="Proteomes" id="UP000827976"/>
    </source>
</evidence>
<gene>
    <name evidence="1" type="ORF">IHE45_12G036500</name>
</gene>
<proteinExistence type="predicted"/>
<evidence type="ECO:0000313" key="1">
    <source>
        <dbReference type="EMBL" id="KAH7667079.1"/>
    </source>
</evidence>
<name>A0ACB7V1E2_DIOAL</name>
<protein>
    <submittedName>
        <fullName evidence="1">Uncharacterized protein</fullName>
    </submittedName>
</protein>
<dbReference type="Proteomes" id="UP000827976">
    <property type="component" value="Chromosome 12"/>
</dbReference>
<sequence length="335" mass="37087">METYRHILNPTHDRDSWPKSDQGPIIPPEPVNKRRGRKTLLRRKEIGENIGFTNGKVSKKGVKMTCSICGAKGHNKRYHGVQGTKEKSVDRQQEEAYQRDYTNPANTLGTSNEDQEVVAETQSSYDPLPQLIANHGQTFVRAPSSRVNQLRRQQINSTMNKKTSPNDKEVAVGDSQTSHCSVSQVVTIPIQTIHMDLPPRKNQFRGEDLNAICGKKLGRNGRQALSDDKLGSEYDSQVVTFPVQILHGASPSGETQAKKQELNRREAKKPRTGSNEIGAIKLSLSDKKLASTTSTSTAGLSILKSQGKPKDVKEMTRTGDGDKRRRAWIPPGGNN</sequence>
<comment type="caution">
    <text evidence="1">The sequence shown here is derived from an EMBL/GenBank/DDBJ whole genome shotgun (WGS) entry which is preliminary data.</text>
</comment>
<reference evidence="2" key="1">
    <citation type="journal article" date="2022" name="Nat. Commun.">
        <title>Chromosome evolution and the genetic basis of agronomically important traits in greater yam.</title>
        <authorList>
            <person name="Bredeson J.V."/>
            <person name="Lyons J.B."/>
            <person name="Oniyinde I.O."/>
            <person name="Okereke N.R."/>
            <person name="Kolade O."/>
            <person name="Nnabue I."/>
            <person name="Nwadili C.O."/>
            <person name="Hribova E."/>
            <person name="Parker M."/>
            <person name="Nwogha J."/>
            <person name="Shu S."/>
            <person name="Carlson J."/>
            <person name="Kariba R."/>
            <person name="Muthemba S."/>
            <person name="Knop K."/>
            <person name="Barton G.J."/>
            <person name="Sherwood A.V."/>
            <person name="Lopez-Montes A."/>
            <person name="Asiedu R."/>
            <person name="Jamnadass R."/>
            <person name="Muchugi A."/>
            <person name="Goodstein D."/>
            <person name="Egesi C.N."/>
            <person name="Featherston J."/>
            <person name="Asfaw A."/>
            <person name="Simpson G.G."/>
            <person name="Dolezel J."/>
            <person name="Hendre P.S."/>
            <person name="Van Deynze A."/>
            <person name="Kumar P.L."/>
            <person name="Obidiegwu J.E."/>
            <person name="Bhattacharjee R."/>
            <person name="Rokhsar D.S."/>
        </authorList>
    </citation>
    <scope>NUCLEOTIDE SEQUENCE [LARGE SCALE GENOMIC DNA]</scope>
    <source>
        <strain evidence="2">cv. TDa95/00328</strain>
    </source>
</reference>
<dbReference type="EMBL" id="CM037022">
    <property type="protein sequence ID" value="KAH7667079.1"/>
    <property type="molecule type" value="Genomic_DNA"/>
</dbReference>